<dbReference type="InterPro" id="IPR001846">
    <property type="entry name" value="VWF_type-D"/>
</dbReference>
<sequence length="628" mass="70452">DGTLQSCANEGARIAVDSIVKGRCFSCVCKNGFVWCSDGCPNTEGCHMLVDEGCCRRCKGCIFEGIYHPSDSEWENPSDPCTIMRCEGGVVTVSELRCHTPCANPLPPEPGKCCATCPECKMNDQIVTDDRDVTSDDPCLKCRCSGSRMICSKKACPVLQCSSMRQIHLPGECCPRCKGTRILITPKNTCALQTSFFREGDNFSIDKCSNCTCQNDTSICRRISCPILDCAPDLQKSVPGSCCKKCEVLAEFESTCSYGGQTYEDGQQWKLDACKSCICQKGMPSCAITRCNITSTTCPYGTRLNKIPGECCSKCVEIEGACMVFGDPHYKTFDGRIYSFKGIGKYQLVTDCANHSFSIRVANTISEGFSATTKRVAIRYLNTRLNLQQKDRMKYNGTIVSLPFKVDGRFRAEQKKEFVEITFNNGFKVFWNFKSFVEVVAPASFKNKLCGLCGNYNNDVQDDLTTKAGRVVTEKEILGFAASWCLGKKSDCEKKIRFQHRSDKSMKKNGCKLFNSDIFSTCHTKLNFSKYYKACKMDMEHCSRGNKCYCDSLMAYARECNRLGVILHNWQKYTYCEHSSRRKQKKHHKSNKKGVGDLQRIKDELRRRKDGKTILNTSSRSNPFGLIQ</sequence>
<dbReference type="GO" id="GO:0005576">
    <property type="term" value="C:extracellular region"/>
    <property type="evidence" value="ECO:0007669"/>
    <property type="project" value="UniProtKB-SubCell"/>
</dbReference>
<dbReference type="InterPro" id="IPR014853">
    <property type="entry name" value="VWF/SSPO/ZAN-like_Cys-rich_dom"/>
</dbReference>
<dbReference type="PROSITE" id="PS51233">
    <property type="entry name" value="VWFD"/>
    <property type="match status" value="1"/>
</dbReference>
<dbReference type="GO" id="GO:0036122">
    <property type="term" value="F:BMP binding"/>
    <property type="evidence" value="ECO:0007669"/>
    <property type="project" value="TreeGrafter"/>
</dbReference>
<proteinExistence type="predicted"/>
<evidence type="ECO:0000256" key="4">
    <source>
        <dbReference type="ARBA" id="ARBA00022737"/>
    </source>
</evidence>
<keyword evidence="9" id="KW-1185">Reference proteome</keyword>
<feature type="domain" description="VWFD" evidence="7">
    <location>
        <begin position="320"/>
        <end position="493"/>
    </location>
</feature>
<feature type="region of interest" description="Disordered" evidence="5">
    <location>
        <begin position="609"/>
        <end position="628"/>
    </location>
</feature>
<evidence type="ECO:0000259" key="7">
    <source>
        <dbReference type="PROSITE" id="PS51233"/>
    </source>
</evidence>
<feature type="domain" description="VWFC" evidence="6">
    <location>
        <begin position="254"/>
        <end position="316"/>
    </location>
</feature>
<dbReference type="PROSITE" id="PS01208">
    <property type="entry name" value="VWFC_1"/>
    <property type="match status" value="2"/>
</dbReference>
<dbReference type="AlphaFoldDB" id="A0A9N9X2X2"/>
<protein>
    <recommendedName>
        <fullName evidence="10">BMP-binding endothelial regulator protein</fullName>
    </recommendedName>
</protein>
<keyword evidence="3" id="KW-0732">Signal</keyword>
<dbReference type="Pfam" id="PF00093">
    <property type="entry name" value="VWC"/>
    <property type="match status" value="3"/>
</dbReference>
<dbReference type="Gene3D" id="6.20.200.20">
    <property type="match status" value="3"/>
</dbReference>
<evidence type="ECO:0000313" key="8">
    <source>
        <dbReference type="EMBL" id="CAG9819013.1"/>
    </source>
</evidence>
<feature type="non-terminal residue" evidence="8">
    <location>
        <position position="628"/>
    </location>
</feature>
<evidence type="ECO:0000256" key="5">
    <source>
        <dbReference type="SAM" id="MobiDB-lite"/>
    </source>
</evidence>
<accession>A0A9N9X2X2</accession>
<dbReference type="OrthoDB" id="6019304at2759"/>
<keyword evidence="2" id="KW-0964">Secreted</keyword>
<evidence type="ECO:0000256" key="2">
    <source>
        <dbReference type="ARBA" id="ARBA00022525"/>
    </source>
</evidence>
<organism evidence="8 9">
    <name type="scientific">Phaedon cochleariae</name>
    <name type="common">Mustard beetle</name>
    <dbReference type="NCBI Taxonomy" id="80249"/>
    <lineage>
        <taxon>Eukaryota</taxon>
        <taxon>Metazoa</taxon>
        <taxon>Ecdysozoa</taxon>
        <taxon>Arthropoda</taxon>
        <taxon>Hexapoda</taxon>
        <taxon>Insecta</taxon>
        <taxon>Pterygota</taxon>
        <taxon>Neoptera</taxon>
        <taxon>Endopterygota</taxon>
        <taxon>Coleoptera</taxon>
        <taxon>Polyphaga</taxon>
        <taxon>Cucujiformia</taxon>
        <taxon>Chrysomeloidea</taxon>
        <taxon>Chrysomelidae</taxon>
        <taxon>Chrysomelinae</taxon>
        <taxon>Chrysomelini</taxon>
        <taxon>Phaedon</taxon>
    </lineage>
</organism>
<dbReference type="SMART" id="SM00214">
    <property type="entry name" value="VWC"/>
    <property type="match status" value="5"/>
</dbReference>
<dbReference type="Proteomes" id="UP001153737">
    <property type="component" value="Chromosome 2"/>
</dbReference>
<feature type="domain" description="VWFC" evidence="6">
    <location>
        <begin position="188"/>
        <end position="247"/>
    </location>
</feature>
<comment type="subcellular location">
    <subcellularLocation>
        <location evidence="1">Secreted</location>
    </subcellularLocation>
</comment>
<dbReference type="PROSITE" id="PS50184">
    <property type="entry name" value="VWFC_2"/>
    <property type="match status" value="3"/>
</dbReference>
<feature type="region of interest" description="Disordered" evidence="5">
    <location>
        <begin position="581"/>
        <end position="603"/>
    </location>
</feature>
<gene>
    <name evidence="8" type="ORF">PHAECO_LOCUS6724</name>
</gene>
<dbReference type="InterPro" id="IPR001007">
    <property type="entry name" value="VWF_dom"/>
</dbReference>
<dbReference type="Pfam" id="PF00094">
    <property type="entry name" value="VWD"/>
    <property type="match status" value="1"/>
</dbReference>
<name>A0A9N9X2X2_PHACE</name>
<evidence type="ECO:0008006" key="10">
    <source>
        <dbReference type="Google" id="ProtNLM"/>
    </source>
</evidence>
<dbReference type="EMBL" id="OU896708">
    <property type="protein sequence ID" value="CAG9819013.1"/>
    <property type="molecule type" value="Genomic_DNA"/>
</dbReference>
<evidence type="ECO:0000256" key="3">
    <source>
        <dbReference type="ARBA" id="ARBA00022729"/>
    </source>
</evidence>
<dbReference type="Pfam" id="PF08742">
    <property type="entry name" value="C8"/>
    <property type="match status" value="1"/>
</dbReference>
<dbReference type="GO" id="GO:0030513">
    <property type="term" value="P:positive regulation of BMP signaling pathway"/>
    <property type="evidence" value="ECO:0007669"/>
    <property type="project" value="TreeGrafter"/>
</dbReference>
<feature type="domain" description="VWFC" evidence="6">
    <location>
        <begin position="118"/>
        <end position="178"/>
    </location>
</feature>
<dbReference type="SMART" id="SM00832">
    <property type="entry name" value="C8"/>
    <property type="match status" value="1"/>
</dbReference>
<feature type="compositionally biased region" description="Basic residues" evidence="5">
    <location>
        <begin position="581"/>
        <end position="592"/>
    </location>
</feature>
<dbReference type="InterPro" id="IPR052424">
    <property type="entry name" value="Kielin_Chordin-BMP_Reg"/>
</dbReference>
<evidence type="ECO:0000313" key="9">
    <source>
        <dbReference type="Proteomes" id="UP001153737"/>
    </source>
</evidence>
<dbReference type="PANTHER" id="PTHR46698:SF4">
    <property type="entry name" value="CROSSVEINLESS 2"/>
    <property type="match status" value="1"/>
</dbReference>
<reference evidence="8" key="1">
    <citation type="submission" date="2022-01" db="EMBL/GenBank/DDBJ databases">
        <authorList>
            <person name="King R."/>
        </authorList>
    </citation>
    <scope>NUCLEOTIDE SEQUENCE</scope>
</reference>
<dbReference type="PANTHER" id="PTHR46698">
    <property type="entry name" value="CROSSVEINLESS 2"/>
    <property type="match status" value="1"/>
</dbReference>
<reference evidence="8" key="2">
    <citation type="submission" date="2022-10" db="EMBL/GenBank/DDBJ databases">
        <authorList>
            <consortium name="ENA_rothamsted_submissions"/>
            <consortium name="culmorum"/>
            <person name="King R."/>
        </authorList>
    </citation>
    <scope>NUCLEOTIDE SEQUENCE</scope>
</reference>
<dbReference type="SMART" id="SM00216">
    <property type="entry name" value="VWD"/>
    <property type="match status" value="1"/>
</dbReference>
<evidence type="ECO:0000256" key="1">
    <source>
        <dbReference type="ARBA" id="ARBA00004613"/>
    </source>
</evidence>
<evidence type="ECO:0000259" key="6">
    <source>
        <dbReference type="PROSITE" id="PS50184"/>
    </source>
</evidence>
<keyword evidence="4" id="KW-0677">Repeat</keyword>
<dbReference type="SUPFAM" id="SSF57603">
    <property type="entry name" value="FnI-like domain"/>
    <property type="match status" value="4"/>
</dbReference>
<dbReference type="Gene3D" id="2.10.70.10">
    <property type="entry name" value="Complement Module, domain 1"/>
    <property type="match status" value="1"/>
</dbReference>